<evidence type="ECO:0000313" key="3">
    <source>
        <dbReference type="EMBL" id="SET22581.1"/>
    </source>
</evidence>
<sequence>MQPLKPTQSIDNNGGSNGSSQYVKPFSMDDRALPPSQKNLIDQLIKQLSSLTTQSSDEIWQLLREHLGLARNMTLTLQHFSAAEFFLQQKIQTAQQGGSQNLLEQIMNQLSQGNNKERILTFMRSNFGHTALSLLNENELNQVLAQFPKTQPGTIPPNSTPLNQAQAANLGVISGQSNQAVTAPAAIPLSFGEQPMPAAQVNIINELISKLAEQIRLPVNDVTSQLNQILKNPAQEPWQNQHFSTARDFLQMRLIVTQEAFQPLNALTNLMQPLSKQELNFIIRFSEQQFNANLNSMITPIQADMLVIELFTRRAQGKNAWQIEGNVTPIFSNLLPEIQALLDKPSFIGGVFAVILFIIFILMI</sequence>
<feature type="transmembrane region" description="Helical" evidence="2">
    <location>
        <begin position="346"/>
        <end position="363"/>
    </location>
</feature>
<dbReference type="Proteomes" id="UP000242642">
    <property type="component" value="Unassembled WGS sequence"/>
</dbReference>
<accession>A0A1I0CSM0</accession>
<name>A0A1I0CSM0_9GAMM</name>
<dbReference type="OrthoDB" id="6497287at2"/>
<dbReference type="STRING" id="1123402.SAMN02583745_01713"/>
<dbReference type="RefSeq" id="WP_093319718.1">
    <property type="nucleotide sequence ID" value="NZ_FOHV01000012.1"/>
</dbReference>
<evidence type="ECO:0000256" key="2">
    <source>
        <dbReference type="SAM" id="Phobius"/>
    </source>
</evidence>
<protein>
    <recommendedName>
        <fullName evidence="5">Flagellar regulator flk</fullName>
    </recommendedName>
</protein>
<reference evidence="4" key="1">
    <citation type="submission" date="2016-10" db="EMBL/GenBank/DDBJ databases">
        <authorList>
            <person name="Varghese N."/>
            <person name="Submissions S."/>
        </authorList>
    </citation>
    <scope>NUCLEOTIDE SEQUENCE [LARGE SCALE GENOMIC DNA]</scope>
    <source>
        <strain evidence="4">DSM 18579</strain>
    </source>
</reference>
<gene>
    <name evidence="3" type="ORF">SAMN02583745_01713</name>
</gene>
<organism evidence="3 4">
    <name type="scientific">Thorsellia anophelis DSM 18579</name>
    <dbReference type="NCBI Taxonomy" id="1123402"/>
    <lineage>
        <taxon>Bacteria</taxon>
        <taxon>Pseudomonadati</taxon>
        <taxon>Pseudomonadota</taxon>
        <taxon>Gammaproteobacteria</taxon>
        <taxon>Enterobacterales</taxon>
        <taxon>Thorselliaceae</taxon>
        <taxon>Thorsellia</taxon>
    </lineage>
</organism>
<keyword evidence="2" id="KW-0812">Transmembrane</keyword>
<evidence type="ECO:0000256" key="1">
    <source>
        <dbReference type="SAM" id="MobiDB-lite"/>
    </source>
</evidence>
<keyword evidence="2" id="KW-1133">Transmembrane helix</keyword>
<feature type="compositionally biased region" description="Polar residues" evidence="1">
    <location>
        <begin position="1"/>
        <end position="11"/>
    </location>
</feature>
<proteinExistence type="predicted"/>
<dbReference type="EMBL" id="FOHV01000012">
    <property type="protein sequence ID" value="SET22581.1"/>
    <property type="molecule type" value="Genomic_DNA"/>
</dbReference>
<evidence type="ECO:0000313" key="4">
    <source>
        <dbReference type="Proteomes" id="UP000242642"/>
    </source>
</evidence>
<keyword evidence="4" id="KW-1185">Reference proteome</keyword>
<evidence type="ECO:0008006" key="5">
    <source>
        <dbReference type="Google" id="ProtNLM"/>
    </source>
</evidence>
<dbReference type="AlphaFoldDB" id="A0A1I0CSM0"/>
<keyword evidence="2" id="KW-0472">Membrane</keyword>
<feature type="region of interest" description="Disordered" evidence="1">
    <location>
        <begin position="1"/>
        <end position="29"/>
    </location>
</feature>